<proteinExistence type="predicted"/>
<comment type="caution">
    <text evidence="2">The sequence shown here is derived from an EMBL/GenBank/DDBJ whole genome shotgun (WGS) entry which is preliminary data.</text>
</comment>
<protein>
    <submittedName>
        <fullName evidence="2">Uncharacterized protein</fullName>
    </submittedName>
</protein>
<dbReference type="AlphaFoldDB" id="A0A024GB39"/>
<dbReference type="Proteomes" id="UP000053237">
    <property type="component" value="Unassembled WGS sequence"/>
</dbReference>
<keyword evidence="3" id="KW-1185">Reference proteome</keyword>
<evidence type="ECO:0000313" key="2">
    <source>
        <dbReference type="EMBL" id="CCI44081.1"/>
    </source>
</evidence>
<accession>A0A024GB39</accession>
<reference evidence="2 3" key="1">
    <citation type="submission" date="2012-05" db="EMBL/GenBank/DDBJ databases">
        <title>Recombination and specialization in a pathogen metapopulation.</title>
        <authorList>
            <person name="Gardiner A."/>
            <person name="Kemen E."/>
            <person name="Schultz-Larsen T."/>
            <person name="MacLean D."/>
            <person name="Van Oosterhout C."/>
            <person name="Jones J.D.G."/>
        </authorList>
    </citation>
    <scope>NUCLEOTIDE SEQUENCE [LARGE SCALE GENOMIC DNA]</scope>
    <source>
        <strain evidence="2 3">Ac Nc2</strain>
    </source>
</reference>
<feature type="region of interest" description="Disordered" evidence="1">
    <location>
        <begin position="26"/>
        <end position="59"/>
    </location>
</feature>
<gene>
    <name evidence="2" type="ORF">BN9_048650</name>
</gene>
<sequence>MASDLLEADIFQAYCLGGLKPLPTLPGIELTTPGRGSARSNRKPTELGTGTPSGGLADSTHVFRPCVPRFESRWWQKGYDGAPRRRQRFLHVNINLLNEDMDVSRPLVTTPENNCTGVGPGSSERYILVIRIE</sequence>
<dbReference type="EMBL" id="CAIX01000061">
    <property type="protein sequence ID" value="CCI44081.1"/>
    <property type="molecule type" value="Genomic_DNA"/>
</dbReference>
<name>A0A024GB39_9STRA</name>
<organism evidence="2 3">
    <name type="scientific">Albugo candida</name>
    <dbReference type="NCBI Taxonomy" id="65357"/>
    <lineage>
        <taxon>Eukaryota</taxon>
        <taxon>Sar</taxon>
        <taxon>Stramenopiles</taxon>
        <taxon>Oomycota</taxon>
        <taxon>Peronosporomycetes</taxon>
        <taxon>Albuginales</taxon>
        <taxon>Albuginaceae</taxon>
        <taxon>Albugo</taxon>
    </lineage>
</organism>
<dbReference type="InParanoid" id="A0A024GB39"/>
<evidence type="ECO:0000256" key="1">
    <source>
        <dbReference type="SAM" id="MobiDB-lite"/>
    </source>
</evidence>
<evidence type="ECO:0000313" key="3">
    <source>
        <dbReference type="Proteomes" id="UP000053237"/>
    </source>
</evidence>